<proteinExistence type="predicted"/>
<keyword evidence="3" id="KW-0862">Zinc</keyword>
<dbReference type="PANTHER" id="PTHR23101">
    <property type="entry name" value="RAB GDP/GTP EXCHANGE FACTOR"/>
    <property type="match status" value="1"/>
</dbReference>
<evidence type="ECO:0000256" key="3">
    <source>
        <dbReference type="ARBA" id="ARBA00022833"/>
    </source>
</evidence>
<dbReference type="SUPFAM" id="SSF109993">
    <property type="entry name" value="VPS9 domain"/>
    <property type="match status" value="1"/>
</dbReference>
<dbReference type="PROSITE" id="PS51036">
    <property type="entry name" value="ZF_A20"/>
    <property type="match status" value="1"/>
</dbReference>
<dbReference type="InterPro" id="IPR045046">
    <property type="entry name" value="Vps9-like"/>
</dbReference>
<dbReference type="InterPro" id="IPR041545">
    <property type="entry name" value="DUF5601"/>
</dbReference>
<dbReference type="InterPro" id="IPR037191">
    <property type="entry name" value="VPS9_dom_sf"/>
</dbReference>
<dbReference type="GO" id="GO:0003677">
    <property type="term" value="F:DNA binding"/>
    <property type="evidence" value="ECO:0007669"/>
    <property type="project" value="InterPro"/>
</dbReference>
<evidence type="ECO:0000313" key="8">
    <source>
        <dbReference type="EMBL" id="TKR92687.1"/>
    </source>
</evidence>
<accession>A0A4U5P8T0</accession>
<sequence length="528" mass="59892">MDDLSNESGSRGGMDDKRLRVQITEKELLCVNGCGFYGNPQWKGLCSKCWRAHQVFQKRNEDYARNKSLLNFEKFEERRKLSTDSRSLTLKSILRKPPTSSSQLKGSKRPNEGVRRSASSDFASSSATLPSPVSANQMAPTNVKSRPLSPDSYQAHSSFKEFLKDVPGPIRKDLDRLVTHAVERILENEQMPMDEMSDHVQQFYQSVNDKLSRLPAFEHSKISVEQVMEKIETFICTRAYEVLFCARSDEEVADLSLQDRIRTLHWVTGGFLETTLDFSQSQVNDKVDEAVNEMIVINSHRSARQKLDCLIRCSRLIFEALKESRSGAPASADEYLPGLIYVILKGNPPLIQSNVKFISRFALPFRVMRGESGYYFTNLSCALQFVQNMNAESLNMPKDEFEGYTSGRQVVPLNKMSCGCNQALKSMENSTVLVNQLLDRQKELMAQMKEFEDVIEKDRNDISEHALAAEDEAITEELRKILEEIQASEMELFKKSDLKLSSLPQKEVPKEVKEVEAGISGLTMEDSN</sequence>
<dbReference type="GO" id="GO:0030139">
    <property type="term" value="C:endocytic vesicle"/>
    <property type="evidence" value="ECO:0007669"/>
    <property type="project" value="TreeGrafter"/>
</dbReference>
<feature type="region of interest" description="Disordered" evidence="5">
    <location>
        <begin position="91"/>
        <end position="152"/>
    </location>
</feature>
<organism evidence="8 9">
    <name type="scientific">Steinernema carpocapsae</name>
    <name type="common">Entomopathogenic nematode</name>
    <dbReference type="NCBI Taxonomy" id="34508"/>
    <lineage>
        <taxon>Eukaryota</taxon>
        <taxon>Metazoa</taxon>
        <taxon>Ecdysozoa</taxon>
        <taxon>Nematoda</taxon>
        <taxon>Chromadorea</taxon>
        <taxon>Rhabditida</taxon>
        <taxon>Tylenchina</taxon>
        <taxon>Panagrolaimomorpha</taxon>
        <taxon>Strongyloidoidea</taxon>
        <taxon>Steinernematidae</taxon>
        <taxon>Steinernema</taxon>
    </lineage>
</organism>
<dbReference type="Pfam" id="PF02204">
    <property type="entry name" value="VPS9"/>
    <property type="match status" value="1"/>
</dbReference>
<evidence type="ECO:0008006" key="10">
    <source>
        <dbReference type="Google" id="ProtNLM"/>
    </source>
</evidence>
<feature type="compositionally biased region" description="Low complexity" evidence="5">
    <location>
        <begin position="117"/>
        <end position="127"/>
    </location>
</feature>
<dbReference type="Pfam" id="PF01754">
    <property type="entry name" value="zf-A20"/>
    <property type="match status" value="1"/>
</dbReference>
<dbReference type="GO" id="GO:0008270">
    <property type="term" value="F:zinc ion binding"/>
    <property type="evidence" value="ECO:0007669"/>
    <property type="project" value="UniProtKB-KW"/>
</dbReference>
<dbReference type="SMART" id="SM00167">
    <property type="entry name" value="VPS9"/>
    <property type="match status" value="1"/>
</dbReference>
<dbReference type="PROSITE" id="PS51205">
    <property type="entry name" value="VPS9"/>
    <property type="match status" value="1"/>
</dbReference>
<evidence type="ECO:0000256" key="1">
    <source>
        <dbReference type="ARBA" id="ARBA00022723"/>
    </source>
</evidence>
<dbReference type="Gene3D" id="1.20.5.4770">
    <property type="match status" value="1"/>
</dbReference>
<dbReference type="OrthoDB" id="300289at2759"/>
<comment type="caution">
    <text evidence="8">The sequence shown here is derived from an EMBL/GenBank/DDBJ whole genome shotgun (WGS) entry which is preliminary data.</text>
</comment>
<feature type="domain" description="A20-type" evidence="6">
    <location>
        <begin position="24"/>
        <end position="58"/>
    </location>
</feature>
<evidence type="ECO:0000256" key="2">
    <source>
        <dbReference type="ARBA" id="ARBA00022771"/>
    </source>
</evidence>
<keyword evidence="1" id="KW-0479">Metal-binding</keyword>
<feature type="domain" description="VPS9" evidence="7">
    <location>
        <begin position="251"/>
        <end position="395"/>
    </location>
</feature>
<dbReference type="SMART" id="SM00259">
    <property type="entry name" value="ZnF_A20"/>
    <property type="match status" value="1"/>
</dbReference>
<keyword evidence="2" id="KW-0863">Zinc-finger</keyword>
<dbReference type="PANTHER" id="PTHR23101:SF122">
    <property type="entry name" value="RABAPTIN-5-ASSOCIATED EXCHANGE FACTOR FOR RAB5"/>
    <property type="match status" value="1"/>
</dbReference>
<dbReference type="AlphaFoldDB" id="A0A4U5P8T0"/>
<name>A0A4U5P8T0_STECR</name>
<evidence type="ECO:0000313" key="9">
    <source>
        <dbReference type="Proteomes" id="UP000298663"/>
    </source>
</evidence>
<feature type="coiled-coil region" evidence="4">
    <location>
        <begin position="434"/>
        <end position="461"/>
    </location>
</feature>
<dbReference type="STRING" id="34508.A0A4U5P8T0"/>
<evidence type="ECO:0000256" key="5">
    <source>
        <dbReference type="SAM" id="MobiDB-lite"/>
    </source>
</evidence>
<dbReference type="Gene3D" id="1.20.1050.80">
    <property type="entry name" value="VPS9 domain"/>
    <property type="match status" value="1"/>
</dbReference>
<evidence type="ECO:0000256" key="4">
    <source>
        <dbReference type="SAM" id="Coils"/>
    </source>
</evidence>
<dbReference type="GO" id="GO:0031267">
    <property type="term" value="F:small GTPase binding"/>
    <property type="evidence" value="ECO:0007669"/>
    <property type="project" value="TreeGrafter"/>
</dbReference>
<dbReference type="GO" id="GO:0016192">
    <property type="term" value="P:vesicle-mediated transport"/>
    <property type="evidence" value="ECO:0007669"/>
    <property type="project" value="InterPro"/>
</dbReference>
<gene>
    <name evidence="8" type="ORF">L596_007292</name>
</gene>
<reference evidence="8 9" key="2">
    <citation type="journal article" date="2019" name="G3 (Bethesda)">
        <title>Hybrid Assembly of the Genome of the Entomopathogenic Nematode Steinernema carpocapsae Identifies the X-Chromosome.</title>
        <authorList>
            <person name="Serra L."/>
            <person name="Macchietto M."/>
            <person name="Macias-Munoz A."/>
            <person name="McGill C.J."/>
            <person name="Rodriguez I.M."/>
            <person name="Rodriguez B."/>
            <person name="Murad R."/>
            <person name="Mortazavi A."/>
        </authorList>
    </citation>
    <scope>NUCLEOTIDE SEQUENCE [LARGE SCALE GENOMIC DNA]</scope>
    <source>
        <strain evidence="8 9">ALL</strain>
    </source>
</reference>
<dbReference type="InterPro" id="IPR003123">
    <property type="entry name" value="VPS9"/>
</dbReference>
<evidence type="ECO:0000259" key="7">
    <source>
        <dbReference type="PROSITE" id="PS51205"/>
    </source>
</evidence>
<keyword evidence="4" id="KW-0175">Coiled coil</keyword>
<dbReference type="EMBL" id="AZBU02000002">
    <property type="protein sequence ID" value="TKR92687.1"/>
    <property type="molecule type" value="Genomic_DNA"/>
</dbReference>
<dbReference type="Proteomes" id="UP000298663">
    <property type="component" value="Unassembled WGS sequence"/>
</dbReference>
<dbReference type="InterPro" id="IPR002653">
    <property type="entry name" value="Znf_A20"/>
</dbReference>
<evidence type="ECO:0000259" key="6">
    <source>
        <dbReference type="PROSITE" id="PS51036"/>
    </source>
</evidence>
<keyword evidence="9" id="KW-1185">Reference proteome</keyword>
<dbReference type="GO" id="GO:0005829">
    <property type="term" value="C:cytosol"/>
    <property type="evidence" value="ECO:0007669"/>
    <property type="project" value="TreeGrafter"/>
</dbReference>
<dbReference type="Gene3D" id="1.10.246.120">
    <property type="match status" value="1"/>
</dbReference>
<protein>
    <recommendedName>
        <fullName evidence="10">Rab5 GDP/GTP exchange factor</fullName>
    </recommendedName>
</protein>
<dbReference type="Pfam" id="PF18151">
    <property type="entry name" value="DUF5601"/>
    <property type="match status" value="1"/>
</dbReference>
<dbReference type="SUPFAM" id="SSF57716">
    <property type="entry name" value="Glucocorticoid receptor-like (DNA-binding domain)"/>
    <property type="match status" value="1"/>
</dbReference>
<reference evidence="8 9" key="1">
    <citation type="journal article" date="2015" name="Genome Biol.">
        <title>Comparative genomics of Steinernema reveals deeply conserved gene regulatory networks.</title>
        <authorList>
            <person name="Dillman A.R."/>
            <person name="Macchietto M."/>
            <person name="Porter C.F."/>
            <person name="Rogers A."/>
            <person name="Williams B."/>
            <person name="Antoshechkin I."/>
            <person name="Lee M.M."/>
            <person name="Goodwin Z."/>
            <person name="Lu X."/>
            <person name="Lewis E.E."/>
            <person name="Goodrich-Blair H."/>
            <person name="Stock S.P."/>
            <person name="Adams B.J."/>
            <person name="Sternberg P.W."/>
            <person name="Mortazavi A."/>
        </authorList>
    </citation>
    <scope>NUCLEOTIDE SEQUENCE [LARGE SCALE GENOMIC DNA]</scope>
    <source>
        <strain evidence="8 9">ALL</strain>
    </source>
</reference>
<dbReference type="GO" id="GO:0005085">
    <property type="term" value="F:guanyl-nucleotide exchange factor activity"/>
    <property type="evidence" value="ECO:0007669"/>
    <property type="project" value="InterPro"/>
</dbReference>
<feature type="compositionally biased region" description="Polar residues" evidence="5">
    <location>
        <begin position="128"/>
        <end position="144"/>
    </location>
</feature>